<dbReference type="SUPFAM" id="SSF89796">
    <property type="entry name" value="CoA-transferase family III (CaiB/BaiF)"/>
    <property type="match status" value="1"/>
</dbReference>
<dbReference type="RefSeq" id="WP_160690073.1">
    <property type="nucleotide sequence ID" value="NZ_CP047897.1"/>
</dbReference>
<dbReference type="Gene3D" id="3.30.1540.10">
    <property type="entry name" value="formyl-coa transferase, domain 3"/>
    <property type="match status" value="1"/>
</dbReference>
<evidence type="ECO:0000313" key="3">
    <source>
        <dbReference type="Proteomes" id="UP000464214"/>
    </source>
</evidence>
<dbReference type="EMBL" id="CP047897">
    <property type="protein sequence ID" value="QHL87060.1"/>
    <property type="molecule type" value="Genomic_DNA"/>
</dbReference>
<dbReference type="Pfam" id="PF02515">
    <property type="entry name" value="CoA_transf_3"/>
    <property type="match status" value="1"/>
</dbReference>
<accession>A0A6P1NVI5</accession>
<evidence type="ECO:0000256" key="1">
    <source>
        <dbReference type="ARBA" id="ARBA00022679"/>
    </source>
</evidence>
<organism evidence="2 3">
    <name type="scientific">Nibribacter ruber</name>
    <dbReference type="NCBI Taxonomy" id="2698458"/>
    <lineage>
        <taxon>Bacteria</taxon>
        <taxon>Pseudomonadati</taxon>
        <taxon>Bacteroidota</taxon>
        <taxon>Cytophagia</taxon>
        <taxon>Cytophagales</taxon>
        <taxon>Hymenobacteraceae</taxon>
        <taxon>Nibribacter</taxon>
    </lineage>
</organism>
<proteinExistence type="predicted"/>
<dbReference type="InterPro" id="IPR044855">
    <property type="entry name" value="CoA-Trfase_III_dom3_sf"/>
</dbReference>
<dbReference type="Gene3D" id="3.40.50.10540">
    <property type="entry name" value="Crotonobetainyl-coa:carnitine coa-transferase, domain 1"/>
    <property type="match status" value="1"/>
</dbReference>
<sequence>MAQEGIGTGLLVVELASVLAGPSVGQFFAELGATVIKVENLKTKGDVTRRWKLPSEAAFQDVSAYFASANWGKKSIAVDLSLPEGKEIAYALLDKADVALTSFKPGDAEKLRMDFATLSARNHRLLYGAITGYGSQVSRAGYDAVLQAEAGFMYLNGEPGGPPVKMPVALIDLLAAHQLKEGLLAALWNREKTNKGQYVEVSLVRAAIASLANQATNYLVAGEEPQRMGSEHPNIAPYGTVFTTADQKEVVLAVGDDRQFTNLCKVLGKPEIALDPQFATNKARVQNRGALNTLLRNQIALQNRNLFLTALQEQQVPAGAVHTIPEALAMPQAQEQLVQDAATGLRGLRQVAFKDLEQEQLNLLPPPGLGQHTQQILQEWAGLSAAKVQKLTQEGVVL</sequence>
<reference evidence="2 3" key="1">
    <citation type="submission" date="2020-01" db="EMBL/GenBank/DDBJ databases">
        <authorList>
            <person name="Kim M."/>
        </authorList>
    </citation>
    <scope>NUCLEOTIDE SEQUENCE [LARGE SCALE GENOMIC DNA]</scope>
    <source>
        <strain evidence="2 3">BT10</strain>
    </source>
</reference>
<dbReference type="Proteomes" id="UP000464214">
    <property type="component" value="Chromosome"/>
</dbReference>
<dbReference type="GO" id="GO:0008410">
    <property type="term" value="F:CoA-transferase activity"/>
    <property type="evidence" value="ECO:0007669"/>
    <property type="project" value="TreeGrafter"/>
</dbReference>
<dbReference type="PANTHER" id="PTHR48207:SF3">
    <property type="entry name" value="SUCCINATE--HYDROXYMETHYLGLUTARATE COA-TRANSFERASE"/>
    <property type="match status" value="1"/>
</dbReference>
<dbReference type="InterPro" id="IPR050483">
    <property type="entry name" value="CoA-transferase_III_domain"/>
</dbReference>
<dbReference type="KEGG" id="nib:GU926_06255"/>
<dbReference type="PANTHER" id="PTHR48207">
    <property type="entry name" value="SUCCINATE--HYDROXYMETHYLGLUTARATE COA-TRANSFERASE"/>
    <property type="match status" value="1"/>
</dbReference>
<keyword evidence="1 2" id="KW-0808">Transferase</keyword>
<gene>
    <name evidence="2" type="ORF">GU926_06255</name>
</gene>
<evidence type="ECO:0000313" key="2">
    <source>
        <dbReference type="EMBL" id="QHL87060.1"/>
    </source>
</evidence>
<keyword evidence="3" id="KW-1185">Reference proteome</keyword>
<dbReference type="AlphaFoldDB" id="A0A6P1NVI5"/>
<dbReference type="InterPro" id="IPR023606">
    <property type="entry name" value="CoA-Trfase_III_dom_1_sf"/>
</dbReference>
<protein>
    <submittedName>
        <fullName evidence="2">CoA transferase</fullName>
    </submittedName>
</protein>
<dbReference type="InterPro" id="IPR003673">
    <property type="entry name" value="CoA-Trfase_fam_III"/>
</dbReference>
<name>A0A6P1NVI5_9BACT</name>